<protein>
    <submittedName>
        <fullName evidence="1">Uncharacterized protein</fullName>
    </submittedName>
</protein>
<dbReference type="EMBL" id="KV417696">
    <property type="protein sequence ID" value="KZP09628.1"/>
    <property type="molecule type" value="Genomic_DNA"/>
</dbReference>
<dbReference type="AlphaFoldDB" id="A0A165YJM3"/>
<evidence type="ECO:0000313" key="1">
    <source>
        <dbReference type="EMBL" id="KZP09628.1"/>
    </source>
</evidence>
<gene>
    <name evidence="1" type="ORF">FIBSPDRAFT_900382</name>
</gene>
<keyword evidence="2" id="KW-1185">Reference proteome</keyword>
<sequence>MPFQSLPNEMMCKIFIEANHTSPFCLPNALSIPLVVTLVCLRWQTVALACQPLWSFYIIKGPELLRNGRLYLERAGNAGVHILAPYHIAPPNPEVYNLLTQHTGPVTISICDVWIRCPFQMHLTGLSINAAAAAAPLHNITVHPSFFSTHAALYHVTRLTLTSVDTTLVSQFINLMPAITHLTVVPSITQAVVPEPPIAEIIMAHLVHLSLVPSPHDQFYAAIVTPNLSGLKLDAGPGSGTVLVRFRKHISQISSLHVAVRPCRRSAMQRRK</sequence>
<name>A0A165YJM3_9AGAM</name>
<accession>A0A165YJM3</accession>
<organism evidence="1 2">
    <name type="scientific">Athelia psychrophila</name>
    <dbReference type="NCBI Taxonomy" id="1759441"/>
    <lineage>
        <taxon>Eukaryota</taxon>
        <taxon>Fungi</taxon>
        <taxon>Dikarya</taxon>
        <taxon>Basidiomycota</taxon>
        <taxon>Agaricomycotina</taxon>
        <taxon>Agaricomycetes</taxon>
        <taxon>Agaricomycetidae</taxon>
        <taxon>Atheliales</taxon>
        <taxon>Atheliaceae</taxon>
        <taxon>Athelia</taxon>
    </lineage>
</organism>
<proteinExistence type="predicted"/>
<dbReference type="OrthoDB" id="2884925at2759"/>
<evidence type="ECO:0000313" key="2">
    <source>
        <dbReference type="Proteomes" id="UP000076532"/>
    </source>
</evidence>
<reference evidence="1 2" key="1">
    <citation type="journal article" date="2016" name="Mol. Biol. Evol.">
        <title>Comparative Genomics of Early-Diverging Mushroom-Forming Fungi Provides Insights into the Origins of Lignocellulose Decay Capabilities.</title>
        <authorList>
            <person name="Nagy L.G."/>
            <person name="Riley R."/>
            <person name="Tritt A."/>
            <person name="Adam C."/>
            <person name="Daum C."/>
            <person name="Floudas D."/>
            <person name="Sun H."/>
            <person name="Yadav J.S."/>
            <person name="Pangilinan J."/>
            <person name="Larsson K.H."/>
            <person name="Matsuura K."/>
            <person name="Barry K."/>
            <person name="Labutti K."/>
            <person name="Kuo R."/>
            <person name="Ohm R.A."/>
            <person name="Bhattacharya S.S."/>
            <person name="Shirouzu T."/>
            <person name="Yoshinaga Y."/>
            <person name="Martin F.M."/>
            <person name="Grigoriev I.V."/>
            <person name="Hibbett D.S."/>
        </authorList>
    </citation>
    <scope>NUCLEOTIDE SEQUENCE [LARGE SCALE GENOMIC DNA]</scope>
    <source>
        <strain evidence="1 2">CBS 109695</strain>
    </source>
</reference>
<dbReference type="Proteomes" id="UP000076532">
    <property type="component" value="Unassembled WGS sequence"/>
</dbReference>